<dbReference type="EMBL" id="JAAVUM010000018">
    <property type="protein sequence ID" value="NKE07635.1"/>
    <property type="molecule type" value="Genomic_DNA"/>
</dbReference>
<evidence type="ECO:0000313" key="1">
    <source>
        <dbReference type="EMBL" id="NKE07635.1"/>
    </source>
</evidence>
<sequence>MINVNSLLSYYRGNPDYKVKLVKGTDFNIEFLKSIHPRKNVLVELYPNTGRFYLRKDGSWTNIKNLSEVKTDADVIAWIERDSEYLRK</sequence>
<accession>A0A846TTN6</accession>
<dbReference type="AlphaFoldDB" id="A0A846TTN6"/>
<name>A0A846TTN6_9BACI</name>
<dbReference type="RefSeq" id="WP_167834025.1">
    <property type="nucleotide sequence ID" value="NZ_JAAVUM010000018.1"/>
</dbReference>
<evidence type="ECO:0000313" key="2">
    <source>
        <dbReference type="Proteomes" id="UP000587942"/>
    </source>
</evidence>
<dbReference type="Proteomes" id="UP000587942">
    <property type="component" value="Unassembled WGS sequence"/>
</dbReference>
<comment type="caution">
    <text evidence="1">The sequence shown here is derived from an EMBL/GenBank/DDBJ whole genome shotgun (WGS) entry which is preliminary data.</text>
</comment>
<reference evidence="1 2" key="1">
    <citation type="submission" date="2020-03" db="EMBL/GenBank/DDBJ databases">
        <authorList>
            <person name="Sun Q."/>
        </authorList>
    </citation>
    <scope>NUCLEOTIDE SEQUENCE [LARGE SCALE GENOMIC DNA]</scope>
    <source>
        <strain evidence="1 2">KACC 21451</strain>
    </source>
</reference>
<organism evidence="1 2">
    <name type="scientific">Mesobacillus selenatarsenatis</name>
    <dbReference type="NCBI Taxonomy" id="388741"/>
    <lineage>
        <taxon>Bacteria</taxon>
        <taxon>Bacillati</taxon>
        <taxon>Bacillota</taxon>
        <taxon>Bacilli</taxon>
        <taxon>Bacillales</taxon>
        <taxon>Bacillaceae</taxon>
        <taxon>Mesobacillus</taxon>
    </lineage>
</organism>
<gene>
    <name evidence="1" type="ORF">GWK17_19485</name>
</gene>
<protein>
    <submittedName>
        <fullName evidence="1">Uncharacterized protein</fullName>
    </submittedName>
</protein>
<proteinExistence type="predicted"/>